<sequence length="515" mass="57632">MKKINILLILLLVFTLAFTGCSSSTNEVVKDGSSEGEKVKDTLIVAMASEPSTLDGNGKDDNASSQVKAQIYEGLVRQDPQMNILPVLAEDWNFENDTTIIFNIRKGVKFQNGNELKASDVKFSLKRAYDNGYAAADLSPIDFEKSEAVDDYTYKMVLKHPYAPIISKLASSSAVIVPQKVVEEKGEDYLSTNPIGTGPYKLKEWAQGDRIELVKNEEYWQETKGVKNIVMRFISEIANRGIEVEIGGVDIAYQISPNDIERLNQNPDVETIKTPSLSTTYIGFNCQKETFKDKKVRQAIAYALDIDAIADTVYFGTGTPAKSVLAPTVWGFSEDVRTLGYDPEKAKILLEEAGYSDGLDTAIWVSDSQQRIDIAEIAQNQLKDVGINAEVKILEWGTFLEKLKEKELDIYLLGNSVTSGDGDELYYQFHSESGYSGNTAYYSNEEIDDLIEKSRLAIDPDERAKYLEEIQNKVIEEAPWIPVWHGEIVTGVRSNIEGFENYPNENHKLSNVHFK</sequence>
<keyword evidence="4 5" id="KW-0732">Signal</keyword>
<evidence type="ECO:0000256" key="4">
    <source>
        <dbReference type="ARBA" id="ARBA00022729"/>
    </source>
</evidence>
<feature type="signal peptide" evidence="5">
    <location>
        <begin position="1"/>
        <end position="19"/>
    </location>
</feature>
<dbReference type="Gene3D" id="3.10.105.10">
    <property type="entry name" value="Dipeptide-binding Protein, Domain 3"/>
    <property type="match status" value="1"/>
</dbReference>
<dbReference type="OrthoDB" id="9772924at2"/>
<keyword evidence="3" id="KW-0813">Transport</keyword>
<dbReference type="PANTHER" id="PTHR30290:SF9">
    <property type="entry name" value="OLIGOPEPTIDE-BINDING PROTEIN APPA"/>
    <property type="match status" value="1"/>
</dbReference>
<evidence type="ECO:0000256" key="5">
    <source>
        <dbReference type="SAM" id="SignalP"/>
    </source>
</evidence>
<accession>A0A1T5IBX4</accession>
<dbReference type="PROSITE" id="PS51257">
    <property type="entry name" value="PROKAR_LIPOPROTEIN"/>
    <property type="match status" value="1"/>
</dbReference>
<dbReference type="Pfam" id="PF00496">
    <property type="entry name" value="SBP_bac_5"/>
    <property type="match status" value="1"/>
</dbReference>
<keyword evidence="8" id="KW-1185">Reference proteome</keyword>
<comment type="similarity">
    <text evidence="2">Belongs to the bacterial solute-binding protein 5 family.</text>
</comment>
<dbReference type="STRING" id="36842.SAMN02194393_00181"/>
<proteinExistence type="inferred from homology"/>
<dbReference type="PANTHER" id="PTHR30290">
    <property type="entry name" value="PERIPLASMIC BINDING COMPONENT OF ABC TRANSPORTER"/>
    <property type="match status" value="1"/>
</dbReference>
<gene>
    <name evidence="7" type="ORF">SAMN02194393_00181</name>
</gene>
<reference evidence="7 8" key="1">
    <citation type="submission" date="2017-02" db="EMBL/GenBank/DDBJ databases">
        <authorList>
            <person name="Peterson S.W."/>
        </authorList>
    </citation>
    <scope>NUCLEOTIDE SEQUENCE [LARGE SCALE GENOMIC DNA]</scope>
    <source>
        <strain evidence="7 8">M1</strain>
    </source>
</reference>
<dbReference type="GO" id="GO:0042597">
    <property type="term" value="C:periplasmic space"/>
    <property type="evidence" value="ECO:0007669"/>
    <property type="project" value="UniProtKB-ARBA"/>
</dbReference>
<dbReference type="InterPro" id="IPR000914">
    <property type="entry name" value="SBP_5_dom"/>
</dbReference>
<protein>
    <submittedName>
        <fullName evidence="7">Peptide/nickel transport system substrate-binding protein</fullName>
    </submittedName>
</protein>
<feature type="domain" description="Solute-binding protein family 5" evidence="6">
    <location>
        <begin position="84"/>
        <end position="435"/>
    </location>
</feature>
<dbReference type="PIRSF" id="PIRSF002741">
    <property type="entry name" value="MppA"/>
    <property type="match status" value="1"/>
</dbReference>
<dbReference type="InterPro" id="IPR023765">
    <property type="entry name" value="SBP_5_CS"/>
</dbReference>
<dbReference type="PROSITE" id="PS01040">
    <property type="entry name" value="SBP_BACTERIAL_5"/>
    <property type="match status" value="1"/>
</dbReference>
<comment type="subcellular location">
    <subcellularLocation>
        <location evidence="1">Cell membrane</location>
        <topology evidence="1">Lipid-anchor</topology>
    </subcellularLocation>
</comment>
<evidence type="ECO:0000256" key="2">
    <source>
        <dbReference type="ARBA" id="ARBA00005695"/>
    </source>
</evidence>
<dbReference type="Proteomes" id="UP000190285">
    <property type="component" value="Unassembled WGS sequence"/>
</dbReference>
<feature type="chain" id="PRO_5038480572" evidence="5">
    <location>
        <begin position="20"/>
        <end position="515"/>
    </location>
</feature>
<dbReference type="Gene3D" id="3.40.190.10">
    <property type="entry name" value="Periplasmic binding protein-like II"/>
    <property type="match status" value="1"/>
</dbReference>
<dbReference type="Gene3D" id="3.90.76.10">
    <property type="entry name" value="Dipeptide-binding Protein, Domain 1"/>
    <property type="match status" value="1"/>
</dbReference>
<name>A0A1T5IBX4_9FIRM</name>
<dbReference type="InterPro" id="IPR039424">
    <property type="entry name" value="SBP_5"/>
</dbReference>
<evidence type="ECO:0000256" key="3">
    <source>
        <dbReference type="ARBA" id="ARBA00022448"/>
    </source>
</evidence>
<dbReference type="GO" id="GO:0043190">
    <property type="term" value="C:ATP-binding cassette (ABC) transporter complex"/>
    <property type="evidence" value="ECO:0007669"/>
    <property type="project" value="InterPro"/>
</dbReference>
<dbReference type="EMBL" id="FUZT01000001">
    <property type="protein sequence ID" value="SKC36684.1"/>
    <property type="molecule type" value="Genomic_DNA"/>
</dbReference>
<dbReference type="InterPro" id="IPR030678">
    <property type="entry name" value="Peptide/Ni-bd"/>
</dbReference>
<evidence type="ECO:0000256" key="1">
    <source>
        <dbReference type="ARBA" id="ARBA00004193"/>
    </source>
</evidence>
<evidence type="ECO:0000313" key="8">
    <source>
        <dbReference type="Proteomes" id="UP000190285"/>
    </source>
</evidence>
<dbReference type="SUPFAM" id="SSF53850">
    <property type="entry name" value="Periplasmic binding protein-like II"/>
    <property type="match status" value="1"/>
</dbReference>
<evidence type="ECO:0000259" key="6">
    <source>
        <dbReference type="Pfam" id="PF00496"/>
    </source>
</evidence>
<organism evidence="7 8">
    <name type="scientific">Maledivibacter halophilus</name>
    <dbReference type="NCBI Taxonomy" id="36842"/>
    <lineage>
        <taxon>Bacteria</taxon>
        <taxon>Bacillati</taxon>
        <taxon>Bacillota</taxon>
        <taxon>Clostridia</taxon>
        <taxon>Peptostreptococcales</taxon>
        <taxon>Caminicellaceae</taxon>
        <taxon>Maledivibacter</taxon>
    </lineage>
</organism>
<dbReference type="GO" id="GO:1904680">
    <property type="term" value="F:peptide transmembrane transporter activity"/>
    <property type="evidence" value="ECO:0007669"/>
    <property type="project" value="TreeGrafter"/>
</dbReference>
<dbReference type="RefSeq" id="WP_079488652.1">
    <property type="nucleotide sequence ID" value="NZ_FUZT01000001.1"/>
</dbReference>
<dbReference type="GO" id="GO:0015833">
    <property type="term" value="P:peptide transport"/>
    <property type="evidence" value="ECO:0007669"/>
    <property type="project" value="TreeGrafter"/>
</dbReference>
<evidence type="ECO:0000313" key="7">
    <source>
        <dbReference type="EMBL" id="SKC36684.1"/>
    </source>
</evidence>
<dbReference type="AlphaFoldDB" id="A0A1T5IBX4"/>